<evidence type="ECO:0000256" key="4">
    <source>
        <dbReference type="SAM" id="MobiDB-lite"/>
    </source>
</evidence>
<dbReference type="InterPro" id="IPR036390">
    <property type="entry name" value="WH_DNA-bd_sf"/>
</dbReference>
<dbReference type="PANTHER" id="PTHR43537">
    <property type="entry name" value="TRANSCRIPTIONAL REGULATOR, GNTR FAMILY"/>
    <property type="match status" value="1"/>
</dbReference>
<dbReference type="Pfam" id="PF00392">
    <property type="entry name" value="GntR"/>
    <property type="match status" value="1"/>
</dbReference>
<protein>
    <submittedName>
        <fullName evidence="6">GntR family transcriptional regulator</fullName>
    </submittedName>
</protein>
<dbReference type="SMART" id="SM00895">
    <property type="entry name" value="FCD"/>
    <property type="match status" value="1"/>
</dbReference>
<sequence>MQKASNGTRAGSRPEDPTGRKAGRTVSRQVLADHVYEELLASLMDGRLEPGAAVSIDGTARELDVSPTPVREALARLEHTGMVRRVALKGYRVAPVFTREDFADLMEARLAIEPVNARLACARLNPHRLAELEQTVTDLKSAPRGPSFAEYKDYLEADERFHQLIAQQTDNQFLVGAYAALGGQVQRFRLFGGVGITDAENAIAEHQSVLDALSSGDPEKAEAAMAAHIQKVRERAMADAPEE</sequence>
<dbReference type="Pfam" id="PF07729">
    <property type="entry name" value="FCD"/>
    <property type="match status" value="1"/>
</dbReference>
<dbReference type="RefSeq" id="WP_353711361.1">
    <property type="nucleotide sequence ID" value="NZ_CP159279.1"/>
</dbReference>
<keyword evidence="3" id="KW-0804">Transcription</keyword>
<dbReference type="GO" id="GO:0003677">
    <property type="term" value="F:DNA binding"/>
    <property type="evidence" value="ECO:0007669"/>
    <property type="project" value="UniProtKB-KW"/>
</dbReference>
<dbReference type="InterPro" id="IPR036388">
    <property type="entry name" value="WH-like_DNA-bd_sf"/>
</dbReference>
<dbReference type="Gene3D" id="1.20.120.530">
    <property type="entry name" value="GntR ligand-binding domain-like"/>
    <property type="match status" value="1"/>
</dbReference>
<keyword evidence="2" id="KW-0238">DNA-binding</keyword>
<evidence type="ECO:0000313" key="6">
    <source>
        <dbReference type="EMBL" id="XCH10895.1"/>
    </source>
</evidence>
<name>A0AAU8EQN7_9MICC</name>
<feature type="domain" description="HTH gntR-type" evidence="5">
    <location>
        <begin position="29"/>
        <end position="96"/>
    </location>
</feature>
<dbReference type="InterPro" id="IPR000524">
    <property type="entry name" value="Tscrpt_reg_HTH_GntR"/>
</dbReference>
<keyword evidence="1" id="KW-0805">Transcription regulation</keyword>
<dbReference type="InterPro" id="IPR011711">
    <property type="entry name" value="GntR_C"/>
</dbReference>
<accession>A0AAU8EQN7</accession>
<dbReference type="SUPFAM" id="SSF48008">
    <property type="entry name" value="GntR ligand-binding domain-like"/>
    <property type="match status" value="1"/>
</dbReference>
<dbReference type="InterPro" id="IPR008920">
    <property type="entry name" value="TF_FadR/GntR_C"/>
</dbReference>
<reference evidence="6" key="1">
    <citation type="submission" date="2024-06" db="EMBL/GenBank/DDBJ databases">
        <title>Biodegradation of dimethachlon by Arthrobacter sp. K5: mechanistic insights and ecological implications.</title>
        <authorList>
            <person name="Hu S."/>
            <person name="Lu P."/>
        </authorList>
    </citation>
    <scope>NUCLEOTIDE SEQUENCE</scope>
    <source>
        <strain evidence="6">K5</strain>
    </source>
</reference>
<dbReference type="PROSITE" id="PS50949">
    <property type="entry name" value="HTH_GNTR"/>
    <property type="match status" value="1"/>
</dbReference>
<gene>
    <name evidence="6" type="ORF">ABRP34_19125</name>
</gene>
<dbReference type="Gene3D" id="1.10.10.10">
    <property type="entry name" value="Winged helix-like DNA-binding domain superfamily/Winged helix DNA-binding domain"/>
    <property type="match status" value="1"/>
</dbReference>
<dbReference type="SUPFAM" id="SSF46785">
    <property type="entry name" value="Winged helix' DNA-binding domain"/>
    <property type="match status" value="1"/>
</dbReference>
<evidence type="ECO:0000256" key="2">
    <source>
        <dbReference type="ARBA" id="ARBA00023125"/>
    </source>
</evidence>
<dbReference type="AlphaFoldDB" id="A0AAU8EQN7"/>
<organism evidence="6">
    <name type="scientific">Arthrobacter sp. K5</name>
    <dbReference type="NCBI Taxonomy" id="2839623"/>
    <lineage>
        <taxon>Bacteria</taxon>
        <taxon>Bacillati</taxon>
        <taxon>Actinomycetota</taxon>
        <taxon>Actinomycetes</taxon>
        <taxon>Micrococcales</taxon>
        <taxon>Micrococcaceae</taxon>
        <taxon>Arthrobacter</taxon>
    </lineage>
</organism>
<dbReference type="EMBL" id="CP159279">
    <property type="protein sequence ID" value="XCH10895.1"/>
    <property type="molecule type" value="Genomic_DNA"/>
</dbReference>
<proteinExistence type="predicted"/>
<evidence type="ECO:0000259" key="5">
    <source>
        <dbReference type="PROSITE" id="PS50949"/>
    </source>
</evidence>
<dbReference type="PANTHER" id="PTHR43537:SF5">
    <property type="entry name" value="UXU OPERON TRANSCRIPTIONAL REGULATOR"/>
    <property type="match status" value="1"/>
</dbReference>
<dbReference type="SMART" id="SM00345">
    <property type="entry name" value="HTH_GNTR"/>
    <property type="match status" value="1"/>
</dbReference>
<evidence type="ECO:0000256" key="1">
    <source>
        <dbReference type="ARBA" id="ARBA00023015"/>
    </source>
</evidence>
<dbReference type="GO" id="GO:0003700">
    <property type="term" value="F:DNA-binding transcription factor activity"/>
    <property type="evidence" value="ECO:0007669"/>
    <property type="project" value="InterPro"/>
</dbReference>
<feature type="region of interest" description="Disordered" evidence="4">
    <location>
        <begin position="1"/>
        <end position="26"/>
    </location>
</feature>
<evidence type="ECO:0000256" key="3">
    <source>
        <dbReference type="ARBA" id="ARBA00023163"/>
    </source>
</evidence>